<protein>
    <submittedName>
        <fullName evidence="1">Uncharacterized protein</fullName>
    </submittedName>
</protein>
<dbReference type="EMBL" id="MN739209">
    <property type="protein sequence ID" value="QHS93772.1"/>
    <property type="molecule type" value="Genomic_DNA"/>
</dbReference>
<dbReference type="AlphaFoldDB" id="A0A6C0BP61"/>
<proteinExistence type="predicted"/>
<organism evidence="1">
    <name type="scientific">viral metagenome</name>
    <dbReference type="NCBI Taxonomy" id="1070528"/>
    <lineage>
        <taxon>unclassified sequences</taxon>
        <taxon>metagenomes</taxon>
        <taxon>organismal metagenomes</taxon>
    </lineage>
</organism>
<name>A0A6C0BP61_9ZZZZ</name>
<evidence type="ECO:0000313" key="1">
    <source>
        <dbReference type="EMBL" id="QHS93772.1"/>
    </source>
</evidence>
<accession>A0A6C0BP61</accession>
<sequence length="103" mass="12089">MLLKVDGSLVRFQFLELDLVWDTFGLALPLGQWQQHLPIIEILKHLEIRYTQFLLRDHRDLVSIYAIQNIQRAANAIRRDVVVQTLKEHCTDLEAHLTLAYLI</sequence>
<reference evidence="1" key="1">
    <citation type="journal article" date="2020" name="Nature">
        <title>Giant virus diversity and host interactions through global metagenomics.</title>
        <authorList>
            <person name="Schulz F."/>
            <person name="Roux S."/>
            <person name="Paez-Espino D."/>
            <person name="Jungbluth S."/>
            <person name="Walsh D.A."/>
            <person name="Denef V.J."/>
            <person name="McMahon K.D."/>
            <person name="Konstantinidis K.T."/>
            <person name="Eloe-Fadrosh E.A."/>
            <person name="Kyrpides N.C."/>
            <person name="Woyke T."/>
        </authorList>
    </citation>
    <scope>NUCLEOTIDE SEQUENCE</scope>
    <source>
        <strain evidence="1">GVMAG-M-3300018080-19</strain>
    </source>
</reference>